<feature type="chain" id="PRO_5039917296" description="EGF-like domain-containing protein" evidence="2">
    <location>
        <begin position="23"/>
        <end position="536"/>
    </location>
</feature>
<dbReference type="Proteomes" id="UP001107558">
    <property type="component" value="Chromosome 2"/>
</dbReference>
<feature type="domain" description="EGF-like" evidence="3">
    <location>
        <begin position="102"/>
        <end position="134"/>
    </location>
</feature>
<dbReference type="SUPFAM" id="SSF57184">
    <property type="entry name" value="Growth factor receptor domain"/>
    <property type="match status" value="2"/>
</dbReference>
<keyword evidence="5" id="KW-1185">Reference proteome</keyword>
<dbReference type="OrthoDB" id="409374at2759"/>
<keyword evidence="2" id="KW-0732">Signal</keyword>
<feature type="domain" description="EGF-like" evidence="3">
    <location>
        <begin position="249"/>
        <end position="279"/>
    </location>
</feature>
<dbReference type="AlphaFoldDB" id="A0A9J6BZI4"/>
<reference evidence="4" key="1">
    <citation type="submission" date="2021-03" db="EMBL/GenBank/DDBJ databases">
        <title>Chromosome level genome of the anhydrobiotic midge Polypedilum vanderplanki.</title>
        <authorList>
            <person name="Yoshida Y."/>
            <person name="Kikawada T."/>
            <person name="Gusev O."/>
        </authorList>
    </citation>
    <scope>NUCLEOTIDE SEQUENCE</scope>
    <source>
        <strain evidence="4">NIAS01</strain>
        <tissue evidence="4">Whole body or cell culture</tissue>
    </source>
</reference>
<dbReference type="SMART" id="SM00181">
    <property type="entry name" value="EGF"/>
    <property type="match status" value="9"/>
</dbReference>
<dbReference type="PANTHER" id="PTHR24047:SF32">
    <property type="entry name" value="FI01909P-RELATED"/>
    <property type="match status" value="1"/>
</dbReference>
<feature type="domain" description="EGF-like" evidence="3">
    <location>
        <begin position="136"/>
        <end position="172"/>
    </location>
</feature>
<keyword evidence="1" id="KW-0812">Transmembrane</keyword>
<feature type="domain" description="EGF-like" evidence="3">
    <location>
        <begin position="281"/>
        <end position="312"/>
    </location>
</feature>
<protein>
    <recommendedName>
        <fullName evidence="3">EGF-like domain-containing protein</fullName>
    </recommendedName>
</protein>
<name>A0A9J6BZI4_POLVA</name>
<organism evidence="4 5">
    <name type="scientific">Polypedilum vanderplanki</name>
    <name type="common">Sleeping chironomid midge</name>
    <dbReference type="NCBI Taxonomy" id="319348"/>
    <lineage>
        <taxon>Eukaryota</taxon>
        <taxon>Metazoa</taxon>
        <taxon>Ecdysozoa</taxon>
        <taxon>Arthropoda</taxon>
        <taxon>Hexapoda</taxon>
        <taxon>Insecta</taxon>
        <taxon>Pterygota</taxon>
        <taxon>Neoptera</taxon>
        <taxon>Endopterygota</taxon>
        <taxon>Diptera</taxon>
        <taxon>Nematocera</taxon>
        <taxon>Chironomoidea</taxon>
        <taxon>Chironomidae</taxon>
        <taxon>Chironominae</taxon>
        <taxon>Polypedilum</taxon>
        <taxon>Polypedilum</taxon>
    </lineage>
</organism>
<feature type="domain" description="EGF-like" evidence="3">
    <location>
        <begin position="353"/>
        <end position="383"/>
    </location>
</feature>
<dbReference type="Gene3D" id="2.10.25.10">
    <property type="entry name" value="Laminin"/>
    <property type="match status" value="7"/>
</dbReference>
<dbReference type="InterPro" id="IPR053255">
    <property type="entry name" value="EGF-like_domain"/>
</dbReference>
<evidence type="ECO:0000256" key="1">
    <source>
        <dbReference type="SAM" id="Phobius"/>
    </source>
</evidence>
<accession>A0A9J6BZI4</accession>
<feature type="domain" description="EGF-like" evidence="3">
    <location>
        <begin position="174"/>
        <end position="205"/>
    </location>
</feature>
<evidence type="ECO:0000313" key="4">
    <source>
        <dbReference type="EMBL" id="KAG5675231.1"/>
    </source>
</evidence>
<proteinExistence type="predicted"/>
<dbReference type="EMBL" id="JADBJN010000002">
    <property type="protein sequence ID" value="KAG5675231.1"/>
    <property type="molecule type" value="Genomic_DNA"/>
</dbReference>
<sequence>MEIFSIFWTFIIAITGISSSHALEFGMCEVQVPQLVVTNLSTPYWVTKTITGCCKGFIKLENDTCQADCRRVNCVNSFCIGNNTCQCNEGYYPIDSYKCLPKCDPPCGPFAQCIEPNKCACGNDYKKFNATHCEPVCKFTEEEFECINARCFEPNKCRCHDGYYPISEFQCEPYCDPQCINGECIAPNQCECHEGFEKNSDGSCVPACHPNCINADCIQPNVCRCHANFEKYLRPNECLKRHVIKDRQDCMRICRNGSCSNNGTCICNYGYEMYSGKCSKICNKKCTNGKCLENQCVCPNDYRLSSDNSTCLPVCAFEDGHDCINGVCIAPNTCKCYPGYRFLNNQNCTCVPMCDPQCINAICTENGCKCHEGFYNISSYECIKNCSVGYTWVYDECMPEQDLDFEEIETTTEEIIKTTSEILYRQVDDEMTENLIITTESLITTTESFLTFDKEFEHITVEKNEKDDIPLTTIIVVLSAIIFLLICILITFYILYRHIFPKQIYFVQQKEQSANCVYFTKQPDRKAPLPVTEFNI</sequence>
<keyword evidence="1" id="KW-0472">Membrane</keyword>
<evidence type="ECO:0000256" key="2">
    <source>
        <dbReference type="SAM" id="SignalP"/>
    </source>
</evidence>
<dbReference type="PANTHER" id="PTHR24047">
    <property type="entry name" value="FI01909P-RELATED"/>
    <property type="match status" value="1"/>
</dbReference>
<dbReference type="InterPro" id="IPR000742">
    <property type="entry name" value="EGF"/>
</dbReference>
<comment type="caution">
    <text evidence="4">The sequence shown here is derived from an EMBL/GenBank/DDBJ whole genome shotgun (WGS) entry which is preliminary data.</text>
</comment>
<evidence type="ECO:0000313" key="5">
    <source>
        <dbReference type="Proteomes" id="UP001107558"/>
    </source>
</evidence>
<evidence type="ECO:0000259" key="3">
    <source>
        <dbReference type="SMART" id="SM00181"/>
    </source>
</evidence>
<feature type="domain" description="EGF-like" evidence="3">
    <location>
        <begin position="314"/>
        <end position="349"/>
    </location>
</feature>
<keyword evidence="1" id="KW-1133">Transmembrane helix</keyword>
<gene>
    <name evidence="4" type="ORF">PVAND_005153</name>
</gene>
<feature type="domain" description="EGF-like" evidence="3">
    <location>
        <begin position="68"/>
        <end position="100"/>
    </location>
</feature>
<feature type="signal peptide" evidence="2">
    <location>
        <begin position="1"/>
        <end position="22"/>
    </location>
</feature>
<feature type="transmembrane region" description="Helical" evidence="1">
    <location>
        <begin position="474"/>
        <end position="496"/>
    </location>
</feature>
<feature type="domain" description="EGF-like" evidence="3">
    <location>
        <begin position="207"/>
        <end position="239"/>
    </location>
</feature>
<dbReference type="InterPro" id="IPR009030">
    <property type="entry name" value="Growth_fac_rcpt_cys_sf"/>
</dbReference>